<dbReference type="InterPro" id="IPR024238">
    <property type="entry name" value="IBP39_C"/>
</dbReference>
<dbReference type="KEGG" id="tva:4770621"/>
<dbReference type="InParanoid" id="A2E3Z9"/>
<evidence type="ECO:0000313" key="4">
    <source>
        <dbReference type="Proteomes" id="UP000001542"/>
    </source>
</evidence>
<sequence>MSIETLPNYIQEILKARSTKSPNARFVRKLHVLLSYVDTKPDKENSVGLAWISDDEFKMHKKTLCQLLDVKINSLNVNLKKLQFTQTETDKAGWTTWTRKGFNRRDASIVPDETENENIARFQQQQEPIYSPSLTIVESIRKADSITIGALDQTNKNEILSNAINIWQQIVEVIGIDSVRSEFFILKLAKRYNLHGQSFENSLSVIKSILAPTNAPLITFLDFYKFYLAFGPEPTIMIKIHSLLEVAVNDKPWLYFGYLPDEIKKVSENFAYFDTENEPNCLVIVWNGMTHKGYNLPNVSSDSSYVVAEAGTFKSWTDYIQSLHII</sequence>
<organism evidence="3 4">
    <name type="scientific">Trichomonas vaginalis (strain ATCC PRA-98 / G3)</name>
    <dbReference type="NCBI Taxonomy" id="412133"/>
    <lineage>
        <taxon>Eukaryota</taxon>
        <taxon>Metamonada</taxon>
        <taxon>Parabasalia</taxon>
        <taxon>Trichomonadida</taxon>
        <taxon>Trichomonadidae</taxon>
        <taxon>Trichomonas</taxon>
    </lineage>
</organism>
<accession>A2E3Z9</accession>
<feature type="domain" description="Initiator binding" evidence="1">
    <location>
        <begin position="4"/>
        <end position="99"/>
    </location>
</feature>
<name>A2E3Z9_TRIV3</name>
<dbReference type="Proteomes" id="UP000001542">
    <property type="component" value="Unassembled WGS sequence"/>
</dbReference>
<gene>
    <name evidence="3" type="ORF">TVAG_074820</name>
</gene>
<dbReference type="InterPro" id="IPR036388">
    <property type="entry name" value="WH-like_DNA-bd_sf"/>
</dbReference>
<evidence type="ECO:0000259" key="2">
    <source>
        <dbReference type="Pfam" id="PF11422"/>
    </source>
</evidence>
<dbReference type="Pfam" id="PF11422">
    <property type="entry name" value="IBP39"/>
    <property type="match status" value="1"/>
</dbReference>
<reference evidence="3" key="1">
    <citation type="submission" date="2006-10" db="EMBL/GenBank/DDBJ databases">
        <authorList>
            <person name="Amadeo P."/>
            <person name="Zhao Q."/>
            <person name="Wortman J."/>
            <person name="Fraser-Liggett C."/>
            <person name="Carlton J."/>
        </authorList>
    </citation>
    <scope>NUCLEOTIDE SEQUENCE</scope>
    <source>
        <strain evidence="3">G3</strain>
    </source>
</reference>
<protein>
    <submittedName>
        <fullName evidence="3">39 kDa initiator binding protein, putative</fullName>
    </submittedName>
</protein>
<dbReference type="SUPFAM" id="SSF103409">
    <property type="entry name" value="39 kda initiator binding protein, IBP39, C-terminal domains"/>
    <property type="match status" value="1"/>
</dbReference>
<dbReference type="EMBL" id="DS113298">
    <property type="protein sequence ID" value="EAY12654.1"/>
    <property type="molecule type" value="Genomic_DNA"/>
</dbReference>
<feature type="domain" description="Initiator binding protein 39kDa C-terminal" evidence="2">
    <location>
        <begin position="145"/>
        <end position="322"/>
    </location>
</feature>
<dbReference type="Gene3D" id="1.10.10.10">
    <property type="entry name" value="Winged helix-like DNA-binding domain superfamily/Winged helix DNA-binding domain"/>
    <property type="match status" value="1"/>
</dbReference>
<dbReference type="Pfam" id="PF10416">
    <property type="entry name" value="IBD"/>
    <property type="match status" value="1"/>
</dbReference>
<evidence type="ECO:0000259" key="1">
    <source>
        <dbReference type="Pfam" id="PF10416"/>
    </source>
</evidence>
<reference evidence="3" key="2">
    <citation type="journal article" date="2007" name="Science">
        <title>Draft genome sequence of the sexually transmitted pathogen Trichomonas vaginalis.</title>
        <authorList>
            <person name="Carlton J.M."/>
            <person name="Hirt R.P."/>
            <person name="Silva J.C."/>
            <person name="Delcher A.L."/>
            <person name="Schatz M."/>
            <person name="Zhao Q."/>
            <person name="Wortman J.R."/>
            <person name="Bidwell S.L."/>
            <person name="Alsmark U.C.M."/>
            <person name="Besteiro S."/>
            <person name="Sicheritz-Ponten T."/>
            <person name="Noel C.J."/>
            <person name="Dacks J.B."/>
            <person name="Foster P.G."/>
            <person name="Simillion C."/>
            <person name="Van de Peer Y."/>
            <person name="Miranda-Saavedra D."/>
            <person name="Barton G.J."/>
            <person name="Westrop G.D."/>
            <person name="Mueller S."/>
            <person name="Dessi D."/>
            <person name="Fiori P.L."/>
            <person name="Ren Q."/>
            <person name="Paulsen I."/>
            <person name="Zhang H."/>
            <person name="Bastida-Corcuera F.D."/>
            <person name="Simoes-Barbosa A."/>
            <person name="Brown M.T."/>
            <person name="Hayes R.D."/>
            <person name="Mukherjee M."/>
            <person name="Okumura C.Y."/>
            <person name="Schneider R."/>
            <person name="Smith A.J."/>
            <person name="Vanacova S."/>
            <person name="Villalvazo M."/>
            <person name="Haas B.J."/>
            <person name="Pertea M."/>
            <person name="Feldblyum T.V."/>
            <person name="Utterback T.R."/>
            <person name="Shu C.L."/>
            <person name="Osoegawa K."/>
            <person name="de Jong P.J."/>
            <person name="Hrdy I."/>
            <person name="Horvathova L."/>
            <person name="Zubacova Z."/>
            <person name="Dolezal P."/>
            <person name="Malik S.B."/>
            <person name="Logsdon J.M. Jr."/>
            <person name="Henze K."/>
            <person name="Gupta A."/>
            <person name="Wang C.C."/>
            <person name="Dunne R.L."/>
            <person name="Upcroft J.A."/>
            <person name="Upcroft P."/>
            <person name="White O."/>
            <person name="Salzberg S.L."/>
            <person name="Tang P."/>
            <person name="Chiu C.-H."/>
            <person name="Lee Y.-S."/>
            <person name="Embley T.M."/>
            <person name="Coombs G.H."/>
            <person name="Mottram J.C."/>
            <person name="Tachezy J."/>
            <person name="Fraser-Liggett C.M."/>
            <person name="Johnson P.J."/>
        </authorList>
    </citation>
    <scope>NUCLEOTIDE SEQUENCE [LARGE SCALE GENOMIC DNA]</scope>
    <source>
        <strain evidence="3">G3</strain>
    </source>
</reference>
<dbReference type="RefSeq" id="XP_001324877.1">
    <property type="nucleotide sequence ID" value="XM_001324842.1"/>
</dbReference>
<keyword evidence="4" id="KW-1185">Reference proteome</keyword>
<dbReference type="InterPro" id="IPR036390">
    <property type="entry name" value="WH_DNA-bd_sf"/>
</dbReference>
<dbReference type="AlphaFoldDB" id="A2E3Z9"/>
<evidence type="ECO:0000313" key="3">
    <source>
        <dbReference type="EMBL" id="EAY12654.1"/>
    </source>
</evidence>
<proteinExistence type="predicted"/>
<dbReference type="VEuPathDB" id="TrichDB:TVAGG3_0147330"/>
<dbReference type="VEuPathDB" id="TrichDB:TVAG_074820"/>
<dbReference type="SUPFAM" id="SSF46785">
    <property type="entry name" value="Winged helix' DNA-binding domain"/>
    <property type="match status" value="1"/>
</dbReference>
<dbReference type="SMR" id="A2E3Z9"/>
<dbReference type="InterPro" id="IPR018845">
    <property type="entry name" value="Initiator-bd"/>
</dbReference>
<dbReference type="InterPro" id="IPR036184">
    <property type="entry name" value="IBP39-like_C_sf"/>
</dbReference>